<keyword evidence="2" id="KW-1185">Reference proteome</keyword>
<gene>
    <name evidence="1" type="ORF">ACFFHU_11825</name>
</gene>
<comment type="caution">
    <text evidence="1">The sequence shown here is derived from an EMBL/GenBank/DDBJ whole genome shotgun (WGS) entry which is preliminary data.</text>
</comment>
<reference evidence="1 2" key="1">
    <citation type="submission" date="2024-09" db="EMBL/GenBank/DDBJ databases">
        <authorList>
            <person name="Sun Q."/>
            <person name="Mori K."/>
        </authorList>
    </citation>
    <scope>NUCLEOTIDE SEQUENCE [LARGE SCALE GENOMIC DNA]</scope>
    <source>
        <strain evidence="1 2">TBRC 2205</strain>
    </source>
</reference>
<dbReference type="RefSeq" id="WP_377338123.1">
    <property type="nucleotide sequence ID" value="NZ_JBHLUE010000008.1"/>
</dbReference>
<dbReference type="Proteomes" id="UP001589894">
    <property type="component" value="Unassembled WGS sequence"/>
</dbReference>
<accession>A0ABV6NVL1</accession>
<proteinExistence type="predicted"/>
<organism evidence="1 2">
    <name type="scientific">Plantactinospora siamensis</name>
    <dbReference type="NCBI Taxonomy" id="555372"/>
    <lineage>
        <taxon>Bacteria</taxon>
        <taxon>Bacillati</taxon>
        <taxon>Actinomycetota</taxon>
        <taxon>Actinomycetes</taxon>
        <taxon>Micromonosporales</taxon>
        <taxon>Micromonosporaceae</taxon>
        <taxon>Plantactinospora</taxon>
    </lineage>
</organism>
<sequence>MPAASPEQIARSFTVSATSIIDGTADLRTYPHRYLSVVSSGPPSTALPEVLSCAQFLGQFGWELVNVTDLGASRITNAILRRG</sequence>
<evidence type="ECO:0000313" key="2">
    <source>
        <dbReference type="Proteomes" id="UP001589894"/>
    </source>
</evidence>
<name>A0ABV6NVL1_9ACTN</name>
<evidence type="ECO:0000313" key="1">
    <source>
        <dbReference type="EMBL" id="MFC0564820.1"/>
    </source>
</evidence>
<dbReference type="EMBL" id="JBHLUE010000008">
    <property type="protein sequence ID" value="MFC0564820.1"/>
    <property type="molecule type" value="Genomic_DNA"/>
</dbReference>
<protein>
    <submittedName>
        <fullName evidence="1">Transcriptional regulator</fullName>
    </submittedName>
</protein>